<keyword evidence="2" id="KW-1185">Reference proteome</keyword>
<organism evidence="1 2">
    <name type="scientific">Orchesella dallaii</name>
    <dbReference type="NCBI Taxonomy" id="48710"/>
    <lineage>
        <taxon>Eukaryota</taxon>
        <taxon>Metazoa</taxon>
        <taxon>Ecdysozoa</taxon>
        <taxon>Arthropoda</taxon>
        <taxon>Hexapoda</taxon>
        <taxon>Collembola</taxon>
        <taxon>Entomobryomorpha</taxon>
        <taxon>Entomobryoidea</taxon>
        <taxon>Orchesellidae</taxon>
        <taxon>Orchesellinae</taxon>
        <taxon>Orchesella</taxon>
    </lineage>
</organism>
<evidence type="ECO:0000313" key="2">
    <source>
        <dbReference type="Proteomes" id="UP001642540"/>
    </source>
</evidence>
<name>A0ABP1PKU2_9HEXA</name>
<sequence length="123" mass="14685">MISTQVHTTHTSSVILKHSNIFSLFHFHIAFYKRYEENVNILRIEKFNLVLPHHQERNNYLLILTSQVVLASLENAINRCFWYFPIPFACFICKHAIKISKKFKCFYVRKLETKPKIGFSKYC</sequence>
<gene>
    <name evidence="1" type="ORF">ODALV1_LOCUS1145</name>
</gene>
<proteinExistence type="predicted"/>
<accession>A0ABP1PKU2</accession>
<dbReference type="Proteomes" id="UP001642540">
    <property type="component" value="Unassembled WGS sequence"/>
</dbReference>
<comment type="caution">
    <text evidence="1">The sequence shown here is derived from an EMBL/GenBank/DDBJ whole genome shotgun (WGS) entry which is preliminary data.</text>
</comment>
<protein>
    <submittedName>
        <fullName evidence="1">Uncharacterized protein</fullName>
    </submittedName>
</protein>
<evidence type="ECO:0000313" key="1">
    <source>
        <dbReference type="EMBL" id="CAL8070247.1"/>
    </source>
</evidence>
<dbReference type="EMBL" id="CAXLJM020000004">
    <property type="protein sequence ID" value="CAL8070247.1"/>
    <property type="molecule type" value="Genomic_DNA"/>
</dbReference>
<reference evidence="1 2" key="1">
    <citation type="submission" date="2024-08" db="EMBL/GenBank/DDBJ databases">
        <authorList>
            <person name="Cucini C."/>
            <person name="Frati F."/>
        </authorList>
    </citation>
    <scope>NUCLEOTIDE SEQUENCE [LARGE SCALE GENOMIC DNA]</scope>
</reference>